<organism evidence="1">
    <name type="scientific">Anguilla anguilla</name>
    <name type="common">European freshwater eel</name>
    <name type="synonym">Muraena anguilla</name>
    <dbReference type="NCBI Taxonomy" id="7936"/>
    <lineage>
        <taxon>Eukaryota</taxon>
        <taxon>Metazoa</taxon>
        <taxon>Chordata</taxon>
        <taxon>Craniata</taxon>
        <taxon>Vertebrata</taxon>
        <taxon>Euteleostomi</taxon>
        <taxon>Actinopterygii</taxon>
        <taxon>Neopterygii</taxon>
        <taxon>Teleostei</taxon>
        <taxon>Anguilliformes</taxon>
        <taxon>Anguillidae</taxon>
        <taxon>Anguilla</taxon>
    </lineage>
</organism>
<dbReference type="AlphaFoldDB" id="A0A0E9SIH3"/>
<proteinExistence type="predicted"/>
<name>A0A0E9SIH3_ANGAN</name>
<dbReference type="EMBL" id="GBXM01067393">
    <property type="protein sequence ID" value="JAH41184.1"/>
    <property type="molecule type" value="Transcribed_RNA"/>
</dbReference>
<reference evidence="1" key="2">
    <citation type="journal article" date="2015" name="Fish Shellfish Immunol.">
        <title>Early steps in the European eel (Anguilla anguilla)-Vibrio vulnificus interaction in the gills: Role of the RtxA13 toxin.</title>
        <authorList>
            <person name="Callol A."/>
            <person name="Pajuelo D."/>
            <person name="Ebbesson L."/>
            <person name="Teles M."/>
            <person name="MacKenzie S."/>
            <person name="Amaro C."/>
        </authorList>
    </citation>
    <scope>NUCLEOTIDE SEQUENCE</scope>
</reference>
<accession>A0A0E9SIH3</accession>
<protein>
    <submittedName>
        <fullName evidence="1">Uncharacterized protein</fullName>
    </submittedName>
</protein>
<reference evidence="1" key="1">
    <citation type="submission" date="2014-11" db="EMBL/GenBank/DDBJ databases">
        <authorList>
            <person name="Amaro Gonzalez C."/>
        </authorList>
    </citation>
    <scope>NUCLEOTIDE SEQUENCE</scope>
</reference>
<evidence type="ECO:0000313" key="1">
    <source>
        <dbReference type="EMBL" id="JAH41184.1"/>
    </source>
</evidence>
<sequence>MSLRRCAPGTFRQCLTSEQSFFDYFMAQKSLMRRNPSAISEM</sequence>